<dbReference type="InterPro" id="IPR035513">
    <property type="entry name" value="Invertase/methylesterase_inhib"/>
</dbReference>
<evidence type="ECO:0000313" key="6">
    <source>
        <dbReference type="Proteomes" id="UP001642360"/>
    </source>
</evidence>
<dbReference type="Proteomes" id="UP001642360">
    <property type="component" value="Unassembled WGS sequence"/>
</dbReference>
<keyword evidence="2" id="KW-1015">Disulfide bond</keyword>
<dbReference type="Gene3D" id="1.20.140.40">
    <property type="entry name" value="Invertase/pectin methylesterase inhibitor family protein"/>
    <property type="match status" value="1"/>
</dbReference>
<dbReference type="EMBL" id="CAUOFW020007680">
    <property type="protein sequence ID" value="CAK9180191.1"/>
    <property type="molecule type" value="Genomic_DNA"/>
</dbReference>
<dbReference type="GO" id="GO:0046910">
    <property type="term" value="F:pectinesterase inhibitor activity"/>
    <property type="evidence" value="ECO:0007669"/>
    <property type="project" value="UniProtKB-ARBA"/>
</dbReference>
<dbReference type="FunFam" id="1.20.140.40:FF:000008">
    <property type="entry name" value="Invertase/pectin methylesterase inhibitor family protein"/>
    <property type="match status" value="1"/>
</dbReference>
<dbReference type="AlphaFoldDB" id="A0ABC8UGM8"/>
<dbReference type="InterPro" id="IPR006501">
    <property type="entry name" value="Pectinesterase_inhib_dom"/>
</dbReference>
<organism evidence="5 6">
    <name type="scientific">Ilex paraguariensis</name>
    <name type="common">yerba mate</name>
    <dbReference type="NCBI Taxonomy" id="185542"/>
    <lineage>
        <taxon>Eukaryota</taxon>
        <taxon>Viridiplantae</taxon>
        <taxon>Streptophyta</taxon>
        <taxon>Embryophyta</taxon>
        <taxon>Tracheophyta</taxon>
        <taxon>Spermatophyta</taxon>
        <taxon>Magnoliopsida</taxon>
        <taxon>eudicotyledons</taxon>
        <taxon>Gunneridae</taxon>
        <taxon>Pentapetalae</taxon>
        <taxon>asterids</taxon>
        <taxon>campanulids</taxon>
        <taxon>Aquifoliales</taxon>
        <taxon>Aquifoliaceae</taxon>
        <taxon>Ilex</taxon>
    </lineage>
</organism>
<dbReference type="PANTHER" id="PTHR36710:SF18">
    <property type="entry name" value="PECTINESTERASE INHIBITOR 5-RELATED"/>
    <property type="match status" value="1"/>
</dbReference>
<keyword evidence="1" id="KW-0732">Signal</keyword>
<feature type="domain" description="Pectinesterase inhibitor" evidence="4">
    <location>
        <begin position="4"/>
        <end position="151"/>
    </location>
</feature>
<accession>A0ABC8UGM8</accession>
<protein>
    <recommendedName>
        <fullName evidence="4">Pectinesterase inhibitor domain-containing protein</fullName>
    </recommendedName>
</protein>
<dbReference type="Pfam" id="PF04043">
    <property type="entry name" value="PMEI"/>
    <property type="match status" value="1"/>
</dbReference>
<evidence type="ECO:0000259" key="4">
    <source>
        <dbReference type="SMART" id="SM00856"/>
    </source>
</evidence>
<dbReference type="SUPFAM" id="SSF101148">
    <property type="entry name" value="Plant invertase/pectin methylesterase inhibitor"/>
    <property type="match status" value="1"/>
</dbReference>
<gene>
    <name evidence="5" type="ORF">ILEXP_LOCUS50173</name>
</gene>
<comment type="caution">
    <text evidence="5">The sequence shown here is derived from an EMBL/GenBank/DDBJ whole genome shotgun (WGS) entry which is preliminary data.</text>
</comment>
<comment type="similarity">
    <text evidence="3">Belongs to the PMEI family.</text>
</comment>
<sequence>METLRVDLIEKSCSRTTNHDLCVASLRSDPQSSKVDIKGLARIMFRVTLVKARTILQQIHHLNDQTTDPILKTYFLNCIDQYESAVFTDIPGAFKSLDSNDYEQGSTYGVYVGSDTEECEDGFQGPPEPRKSPLTNENKALFKLSRVASELVYMLITKLVVYG</sequence>
<name>A0ABC8UGM8_9AQUA</name>
<keyword evidence="6" id="KW-1185">Reference proteome</keyword>
<reference evidence="5 6" key="1">
    <citation type="submission" date="2024-02" db="EMBL/GenBank/DDBJ databases">
        <authorList>
            <person name="Vignale AGUSTIN F."/>
            <person name="Sosa J E."/>
            <person name="Modenutti C."/>
        </authorList>
    </citation>
    <scope>NUCLEOTIDE SEQUENCE [LARGE SCALE GENOMIC DNA]</scope>
</reference>
<dbReference type="PANTHER" id="PTHR36710">
    <property type="entry name" value="PECTINESTERASE INHIBITOR-LIKE"/>
    <property type="match status" value="1"/>
</dbReference>
<dbReference type="CDD" id="cd15796">
    <property type="entry name" value="CIF_like"/>
    <property type="match status" value="1"/>
</dbReference>
<evidence type="ECO:0000256" key="3">
    <source>
        <dbReference type="ARBA" id="ARBA00038471"/>
    </source>
</evidence>
<evidence type="ECO:0000256" key="2">
    <source>
        <dbReference type="ARBA" id="ARBA00023157"/>
    </source>
</evidence>
<evidence type="ECO:0000256" key="1">
    <source>
        <dbReference type="ARBA" id="ARBA00022729"/>
    </source>
</evidence>
<dbReference type="NCBIfam" id="TIGR01614">
    <property type="entry name" value="PME_inhib"/>
    <property type="match status" value="1"/>
</dbReference>
<proteinExistence type="inferred from homology"/>
<dbReference type="InterPro" id="IPR052421">
    <property type="entry name" value="PCW_Enzyme_Inhibitor"/>
</dbReference>
<dbReference type="SMART" id="SM00856">
    <property type="entry name" value="PMEI"/>
    <property type="match status" value="1"/>
</dbReference>
<evidence type="ECO:0000313" key="5">
    <source>
        <dbReference type="EMBL" id="CAK9180191.1"/>
    </source>
</evidence>
<dbReference type="InterPro" id="IPR034087">
    <property type="entry name" value="C/VIF1"/>
</dbReference>